<keyword evidence="2" id="KW-1133">Transmembrane helix</keyword>
<organism evidence="3 4">
    <name type="scientific">Batillaria attramentaria</name>
    <dbReference type="NCBI Taxonomy" id="370345"/>
    <lineage>
        <taxon>Eukaryota</taxon>
        <taxon>Metazoa</taxon>
        <taxon>Spiralia</taxon>
        <taxon>Lophotrochozoa</taxon>
        <taxon>Mollusca</taxon>
        <taxon>Gastropoda</taxon>
        <taxon>Caenogastropoda</taxon>
        <taxon>Sorbeoconcha</taxon>
        <taxon>Cerithioidea</taxon>
        <taxon>Batillariidae</taxon>
        <taxon>Batillaria</taxon>
    </lineage>
</organism>
<feature type="transmembrane region" description="Helical" evidence="2">
    <location>
        <begin position="511"/>
        <end position="533"/>
    </location>
</feature>
<evidence type="ECO:0008006" key="5">
    <source>
        <dbReference type="Google" id="ProtNLM"/>
    </source>
</evidence>
<accession>A0ABD0JL39</accession>
<evidence type="ECO:0000313" key="3">
    <source>
        <dbReference type="EMBL" id="KAK7475503.1"/>
    </source>
</evidence>
<feature type="region of interest" description="Disordered" evidence="1">
    <location>
        <begin position="72"/>
        <end position="92"/>
    </location>
</feature>
<sequence length="545" mass="61528">MTRVQREPSGTIIVGSFNDDRSYALMFASGDQGDSNTDTSGKMPVTCPSSPPSHGVVNPAVTVVSSMAEELQHASEMSNPESVTHSQGSNHSCNSTVRVDITDIEEESYNFTTSTLRKCKHQVLKPYWALLMFIGWRVFRHDVIHPRSLKYRILNLVYPTLIILLLMYTYTYEMIACEWKLDVTQDILILPSKAPTVPPSNTTFTTDSIPDIPMGPAIIIINKTATPTTTPPQPCEHIVTTYLIPNILHFIAYVMGLYYFRIQDNEQMYAMMEKVFLQANPIQGGSSSQQKLVTKIRVFLACGSVWVLMTLVLQALYVWAFNFPRLEIFITYGLTFHWVTFSIELLGRVVFNSVIVAVVVNYVTQCQMVMSYVKGITLRLQEKSSDIKNAFKDILLLRQSLSLLNGIIAKMTSLVMVILAELTVIGVSILALNEYDVAKVWVYRSIFPCVWVIMLAFPLIQASRVNSVCLRLKKISLEMRVFGYKSSSLLELDSFLQFVHCTRLKAKLFHIPILPSYIIAFTILACFIFLILIQTSIVGPKNYIV</sequence>
<keyword evidence="2" id="KW-0472">Membrane</keyword>
<feature type="transmembrane region" description="Helical" evidence="2">
    <location>
        <begin position="151"/>
        <end position="170"/>
    </location>
</feature>
<dbReference type="AlphaFoldDB" id="A0ABD0JL39"/>
<evidence type="ECO:0000256" key="2">
    <source>
        <dbReference type="SAM" id="Phobius"/>
    </source>
</evidence>
<proteinExistence type="predicted"/>
<dbReference type="EMBL" id="JACVVK020000404">
    <property type="protein sequence ID" value="KAK7475503.1"/>
    <property type="molecule type" value="Genomic_DNA"/>
</dbReference>
<protein>
    <recommendedName>
        <fullName evidence="5">Gustatory receptor</fullName>
    </recommendedName>
</protein>
<gene>
    <name evidence="3" type="ORF">BaRGS_00033259</name>
</gene>
<evidence type="ECO:0000256" key="1">
    <source>
        <dbReference type="SAM" id="MobiDB-lite"/>
    </source>
</evidence>
<feature type="compositionally biased region" description="Polar residues" evidence="1">
    <location>
        <begin position="75"/>
        <end position="92"/>
    </location>
</feature>
<dbReference type="PANTHER" id="PTHR38337:SF1">
    <property type="entry name" value="GUSTATORY RECEPTOR"/>
    <property type="match status" value="1"/>
</dbReference>
<comment type="caution">
    <text evidence="3">The sequence shown here is derived from an EMBL/GenBank/DDBJ whole genome shotgun (WGS) entry which is preliminary data.</text>
</comment>
<dbReference type="Proteomes" id="UP001519460">
    <property type="component" value="Unassembled WGS sequence"/>
</dbReference>
<feature type="transmembrane region" description="Helical" evidence="2">
    <location>
        <begin position="441"/>
        <end position="460"/>
    </location>
</feature>
<feature type="transmembrane region" description="Helical" evidence="2">
    <location>
        <begin position="242"/>
        <end position="260"/>
    </location>
</feature>
<feature type="transmembrane region" description="Helical" evidence="2">
    <location>
        <begin position="407"/>
        <end position="429"/>
    </location>
</feature>
<feature type="transmembrane region" description="Helical" evidence="2">
    <location>
        <begin position="341"/>
        <end position="364"/>
    </location>
</feature>
<feature type="region of interest" description="Disordered" evidence="1">
    <location>
        <begin position="28"/>
        <end position="56"/>
    </location>
</feature>
<keyword evidence="4" id="KW-1185">Reference proteome</keyword>
<keyword evidence="2" id="KW-0812">Transmembrane</keyword>
<reference evidence="3 4" key="1">
    <citation type="journal article" date="2023" name="Sci. Data">
        <title>Genome assembly of the Korean intertidal mud-creeper Batillaria attramentaria.</title>
        <authorList>
            <person name="Patra A.K."/>
            <person name="Ho P.T."/>
            <person name="Jun S."/>
            <person name="Lee S.J."/>
            <person name="Kim Y."/>
            <person name="Won Y.J."/>
        </authorList>
    </citation>
    <scope>NUCLEOTIDE SEQUENCE [LARGE SCALE GENOMIC DNA]</scope>
    <source>
        <strain evidence="3">Wonlab-2016</strain>
    </source>
</reference>
<evidence type="ECO:0000313" key="4">
    <source>
        <dbReference type="Proteomes" id="UP001519460"/>
    </source>
</evidence>
<feature type="transmembrane region" description="Helical" evidence="2">
    <location>
        <begin position="298"/>
        <end position="321"/>
    </location>
</feature>
<name>A0ABD0JL39_9CAEN</name>
<dbReference type="PANTHER" id="PTHR38337">
    <property type="entry name" value="AGAP010540-PA"/>
    <property type="match status" value="1"/>
</dbReference>